<dbReference type="Gene3D" id="1.20.1070.10">
    <property type="entry name" value="Rhodopsin 7-helix transmembrane proteins"/>
    <property type="match status" value="1"/>
</dbReference>
<dbReference type="PANTHER" id="PTHR24241:SF83">
    <property type="entry name" value="G-PROTEIN COUPLED RECEPTOR 150-RELATED"/>
    <property type="match status" value="1"/>
</dbReference>
<dbReference type="PRINTS" id="PR00237">
    <property type="entry name" value="GPCRRHODOPSN"/>
</dbReference>
<feature type="transmembrane region" description="Helical" evidence="7">
    <location>
        <begin position="100"/>
        <end position="118"/>
    </location>
</feature>
<comment type="caution">
    <text evidence="9">The sequence shown here is derived from an EMBL/GenBank/DDBJ whole genome shotgun (WGS) entry which is preliminary data.</text>
</comment>
<dbReference type="EMBL" id="JANPWB010000002">
    <property type="protein sequence ID" value="KAJ1208571.1"/>
    <property type="molecule type" value="Genomic_DNA"/>
</dbReference>
<feature type="transmembrane region" description="Helical" evidence="7">
    <location>
        <begin position="306"/>
        <end position="330"/>
    </location>
</feature>
<keyword evidence="5 7" id="KW-0472">Membrane</keyword>
<dbReference type="GO" id="GO:0004930">
    <property type="term" value="F:G protein-coupled receptor activity"/>
    <property type="evidence" value="ECO:0007669"/>
    <property type="project" value="InterPro"/>
</dbReference>
<protein>
    <recommendedName>
        <fullName evidence="8">G-protein coupled receptors family 1 profile domain-containing protein</fullName>
    </recommendedName>
</protein>
<feature type="domain" description="G-protein coupled receptors family 1 profile" evidence="8">
    <location>
        <begin position="73"/>
        <end position="329"/>
    </location>
</feature>
<evidence type="ECO:0000313" key="10">
    <source>
        <dbReference type="Proteomes" id="UP001066276"/>
    </source>
</evidence>
<evidence type="ECO:0000256" key="2">
    <source>
        <dbReference type="ARBA" id="ARBA00022475"/>
    </source>
</evidence>
<dbReference type="GO" id="GO:0005886">
    <property type="term" value="C:plasma membrane"/>
    <property type="evidence" value="ECO:0007669"/>
    <property type="project" value="UniProtKB-SubCell"/>
</dbReference>
<reference evidence="9" key="1">
    <citation type="journal article" date="2022" name="bioRxiv">
        <title>Sequencing and chromosome-scale assembly of the giantPleurodeles waltlgenome.</title>
        <authorList>
            <person name="Brown T."/>
            <person name="Elewa A."/>
            <person name="Iarovenko S."/>
            <person name="Subramanian E."/>
            <person name="Araus A.J."/>
            <person name="Petzold A."/>
            <person name="Susuki M."/>
            <person name="Suzuki K.-i.T."/>
            <person name="Hayashi T."/>
            <person name="Toyoda A."/>
            <person name="Oliveira C."/>
            <person name="Osipova E."/>
            <person name="Leigh N.D."/>
            <person name="Simon A."/>
            <person name="Yun M.H."/>
        </authorList>
    </citation>
    <scope>NUCLEOTIDE SEQUENCE</scope>
    <source>
        <strain evidence="9">20211129_DDA</strain>
        <tissue evidence="9">Liver</tissue>
    </source>
</reference>
<keyword evidence="2" id="KW-1003">Cell membrane</keyword>
<organism evidence="9 10">
    <name type="scientific">Pleurodeles waltl</name>
    <name type="common">Iberian ribbed newt</name>
    <dbReference type="NCBI Taxonomy" id="8319"/>
    <lineage>
        <taxon>Eukaryota</taxon>
        <taxon>Metazoa</taxon>
        <taxon>Chordata</taxon>
        <taxon>Craniata</taxon>
        <taxon>Vertebrata</taxon>
        <taxon>Euteleostomi</taxon>
        <taxon>Amphibia</taxon>
        <taxon>Batrachia</taxon>
        <taxon>Caudata</taxon>
        <taxon>Salamandroidea</taxon>
        <taxon>Salamandridae</taxon>
        <taxon>Pleurodelinae</taxon>
        <taxon>Pleurodeles</taxon>
    </lineage>
</organism>
<dbReference type="AlphaFoldDB" id="A0AAV7W715"/>
<feature type="transmembrane region" description="Helical" evidence="7">
    <location>
        <begin position="138"/>
        <end position="155"/>
    </location>
</feature>
<dbReference type="PROSITE" id="PS50262">
    <property type="entry name" value="G_PROTEIN_RECEP_F1_2"/>
    <property type="match status" value="1"/>
</dbReference>
<feature type="transmembrane region" description="Helical" evidence="7">
    <location>
        <begin position="176"/>
        <end position="195"/>
    </location>
</feature>
<evidence type="ECO:0000256" key="7">
    <source>
        <dbReference type="SAM" id="Phobius"/>
    </source>
</evidence>
<dbReference type="PANTHER" id="PTHR24241">
    <property type="entry name" value="NEUROPEPTIDE RECEPTOR-RELATED G-PROTEIN COUPLED RECEPTOR"/>
    <property type="match status" value="1"/>
</dbReference>
<sequence length="426" mass="46866">MEDVFGLDSFPTGSSNFSCSGDGYRRPVQRVLNFSSALSNSSGRESSAERATSYDRPLRILSMALILAAALLGNTLVLLRTCPRGGRPKRRKIDFMVRQLALADLYVSAVTLLSQLVWELLEDEWLAGDLACRLFKVLQVSGLMASSNMIAVMALERQRVVLRPLGAPLPARALAAGGWLLALLLSVPQAFVFRVSGRRCLSTLRRPPDWHFQAYIMYGACTVFLAPFCVLCVAYSRILWVIWRKGGAGQRAPGQGPRLTAANSAIPRARVKTLKMTLVIIALFVLCGLPYFVVELKLALGRRTGLDAQVMAVLGIFVVTNSAVNPYVYLCFRSGGGRRREGSLCPRSCCPRPEPRAPEHPLCHCHRRRQEEALYLPGASPTYRKERSSTSVIELDTASSSFFMGRPVTFKRPQEASSGNSCDCSL</sequence>
<dbReference type="Proteomes" id="UP001066276">
    <property type="component" value="Chromosome 1_2"/>
</dbReference>
<evidence type="ECO:0000313" key="9">
    <source>
        <dbReference type="EMBL" id="KAJ1208571.1"/>
    </source>
</evidence>
<keyword evidence="4 7" id="KW-1133">Transmembrane helix</keyword>
<feature type="transmembrane region" description="Helical" evidence="7">
    <location>
        <begin position="215"/>
        <end position="235"/>
    </location>
</feature>
<proteinExistence type="predicted"/>
<keyword evidence="3 7" id="KW-0812">Transmembrane</keyword>
<evidence type="ECO:0000256" key="5">
    <source>
        <dbReference type="ARBA" id="ARBA00023136"/>
    </source>
</evidence>
<feature type="transmembrane region" description="Helical" evidence="7">
    <location>
        <begin position="60"/>
        <end position="79"/>
    </location>
</feature>
<dbReference type="InterPro" id="IPR017452">
    <property type="entry name" value="GPCR_Rhodpsn_7TM"/>
</dbReference>
<accession>A0AAV7W715</accession>
<dbReference type="GO" id="GO:0032870">
    <property type="term" value="P:cellular response to hormone stimulus"/>
    <property type="evidence" value="ECO:0007669"/>
    <property type="project" value="TreeGrafter"/>
</dbReference>
<dbReference type="SUPFAM" id="SSF81321">
    <property type="entry name" value="Family A G protein-coupled receptor-like"/>
    <property type="match status" value="1"/>
</dbReference>
<evidence type="ECO:0000256" key="3">
    <source>
        <dbReference type="ARBA" id="ARBA00022692"/>
    </source>
</evidence>
<evidence type="ECO:0000256" key="6">
    <source>
        <dbReference type="ARBA" id="ARBA00023170"/>
    </source>
</evidence>
<dbReference type="GO" id="GO:0042277">
    <property type="term" value="F:peptide binding"/>
    <property type="evidence" value="ECO:0007669"/>
    <property type="project" value="TreeGrafter"/>
</dbReference>
<evidence type="ECO:0000256" key="1">
    <source>
        <dbReference type="ARBA" id="ARBA00004651"/>
    </source>
</evidence>
<evidence type="ECO:0000256" key="4">
    <source>
        <dbReference type="ARBA" id="ARBA00022989"/>
    </source>
</evidence>
<keyword evidence="6" id="KW-0675">Receptor</keyword>
<dbReference type="Pfam" id="PF00001">
    <property type="entry name" value="7tm_1"/>
    <property type="match status" value="1"/>
</dbReference>
<dbReference type="InterPro" id="IPR000276">
    <property type="entry name" value="GPCR_Rhodpsn"/>
</dbReference>
<feature type="transmembrane region" description="Helical" evidence="7">
    <location>
        <begin position="276"/>
        <end position="294"/>
    </location>
</feature>
<evidence type="ECO:0000259" key="8">
    <source>
        <dbReference type="PROSITE" id="PS50262"/>
    </source>
</evidence>
<gene>
    <name evidence="9" type="ORF">NDU88_003955</name>
</gene>
<name>A0AAV7W715_PLEWA</name>
<keyword evidence="10" id="KW-1185">Reference proteome</keyword>
<comment type="subcellular location">
    <subcellularLocation>
        <location evidence="1">Cell membrane</location>
        <topology evidence="1">Multi-pass membrane protein</topology>
    </subcellularLocation>
</comment>